<gene>
    <name evidence="1" type="ORF">MSG28_010055</name>
</gene>
<evidence type="ECO:0000313" key="1">
    <source>
        <dbReference type="EMBL" id="KAI8436510.1"/>
    </source>
</evidence>
<evidence type="ECO:0000313" key="2">
    <source>
        <dbReference type="Proteomes" id="UP001064048"/>
    </source>
</evidence>
<name>A0ACC0KJM1_CHOFU</name>
<dbReference type="EMBL" id="CM046117">
    <property type="protein sequence ID" value="KAI8436510.1"/>
    <property type="molecule type" value="Genomic_DNA"/>
</dbReference>
<proteinExistence type="predicted"/>
<keyword evidence="2" id="KW-1185">Reference proteome</keyword>
<reference evidence="1 2" key="1">
    <citation type="journal article" date="2022" name="Genome Biol. Evol.">
        <title>The Spruce Budworm Genome: Reconstructing the Evolutionary History of Antifreeze Proteins.</title>
        <authorList>
            <person name="Beliveau C."/>
            <person name="Gagne P."/>
            <person name="Picq S."/>
            <person name="Vernygora O."/>
            <person name="Keeling C.I."/>
            <person name="Pinkney K."/>
            <person name="Doucet D."/>
            <person name="Wen F."/>
            <person name="Johnston J.S."/>
            <person name="Maaroufi H."/>
            <person name="Boyle B."/>
            <person name="Laroche J."/>
            <person name="Dewar K."/>
            <person name="Juretic N."/>
            <person name="Blackburn G."/>
            <person name="Nisole A."/>
            <person name="Brunet B."/>
            <person name="Brandao M."/>
            <person name="Lumley L."/>
            <person name="Duan J."/>
            <person name="Quan G."/>
            <person name="Lucarotti C.J."/>
            <person name="Roe A.D."/>
            <person name="Sperling F.A.H."/>
            <person name="Levesque R.C."/>
            <person name="Cusson M."/>
        </authorList>
    </citation>
    <scope>NUCLEOTIDE SEQUENCE [LARGE SCALE GENOMIC DNA]</scope>
    <source>
        <strain evidence="1">Glfc:IPQL:Cfum</strain>
    </source>
</reference>
<dbReference type="Proteomes" id="UP001064048">
    <property type="component" value="Chromosome 17"/>
</dbReference>
<comment type="caution">
    <text evidence="1">The sequence shown here is derived from an EMBL/GenBank/DDBJ whole genome shotgun (WGS) entry which is preliminary data.</text>
</comment>
<protein>
    <submittedName>
        <fullName evidence="1">Uncharacterized protein</fullName>
    </submittedName>
</protein>
<accession>A0ACC0KJM1</accession>
<feature type="non-terminal residue" evidence="1">
    <location>
        <position position="436"/>
    </location>
</feature>
<sequence length="436" mass="48223">MYDYNVLPGQLGPLPPAGPCAVAPSRVALAAYGRHAYAGAYHARAPAVPLNATLPTECIAHAYWIRGHGHNYTDRAILLSHTLVQQSPTVSNVLTVNNDNLNVKSVFIEAALGITMVFVGCCSNVVFLELVVKEDPGAGNLVTFLQFLFIALVGFCTVGKFGTAKRNIPFKQYLLLVGFFWTSSVANNYAFDFNISMPLHMIFRAGSLMANMAMGVWILKKQYPGLKYLAVFMISAGIAICTIQSSGEVKAPRETHEDATEEERLKFVDWLWWCLGIGILTFALFVSARMGIFQESLYSKFGKHPWEALYYTHLLPLVFWLPTAPNLIGHIKLATETPLVDVLGVTLPRQVIYLVLYVVTQGLCISAVYVLTTECTSLTVTLTVTLRKFVSLLFSIVYFKNPFTVGHWVGTLLVFIGTLIFTEILQKCIAVFMPAK</sequence>
<organism evidence="1 2">
    <name type="scientific">Choristoneura fumiferana</name>
    <name type="common">Spruce budworm moth</name>
    <name type="synonym">Archips fumiferana</name>
    <dbReference type="NCBI Taxonomy" id="7141"/>
    <lineage>
        <taxon>Eukaryota</taxon>
        <taxon>Metazoa</taxon>
        <taxon>Ecdysozoa</taxon>
        <taxon>Arthropoda</taxon>
        <taxon>Hexapoda</taxon>
        <taxon>Insecta</taxon>
        <taxon>Pterygota</taxon>
        <taxon>Neoptera</taxon>
        <taxon>Endopterygota</taxon>
        <taxon>Lepidoptera</taxon>
        <taxon>Glossata</taxon>
        <taxon>Ditrysia</taxon>
        <taxon>Tortricoidea</taxon>
        <taxon>Tortricidae</taxon>
        <taxon>Tortricinae</taxon>
        <taxon>Choristoneura</taxon>
    </lineage>
</organism>